<proteinExistence type="predicted"/>
<evidence type="ECO:0000256" key="2">
    <source>
        <dbReference type="SAM" id="SignalP"/>
    </source>
</evidence>
<accession>A0A848FK47</accession>
<reference evidence="3 4" key="1">
    <citation type="submission" date="2020-04" db="EMBL/GenBank/DDBJ databases">
        <title>Azohydromonas sp. isolated from soil.</title>
        <authorList>
            <person name="Dahal R.H."/>
        </authorList>
    </citation>
    <scope>NUCLEOTIDE SEQUENCE [LARGE SCALE GENOMIC DNA]</scope>
    <source>
        <strain evidence="3 4">G-1-1-14</strain>
    </source>
</reference>
<dbReference type="Pfam" id="PF11219">
    <property type="entry name" value="DUF3014"/>
    <property type="match status" value="1"/>
</dbReference>
<keyword evidence="2" id="KW-0732">Signal</keyword>
<feature type="compositionally biased region" description="Low complexity" evidence="1">
    <location>
        <begin position="37"/>
        <end position="51"/>
    </location>
</feature>
<dbReference type="AlphaFoldDB" id="A0A848FK47"/>
<evidence type="ECO:0000313" key="3">
    <source>
        <dbReference type="EMBL" id="NML18171.1"/>
    </source>
</evidence>
<dbReference type="Proteomes" id="UP000574067">
    <property type="component" value="Unassembled WGS sequence"/>
</dbReference>
<dbReference type="RefSeq" id="WP_169163069.1">
    <property type="nucleotide sequence ID" value="NZ_JABBFW010000028.1"/>
</dbReference>
<feature type="region of interest" description="Disordered" evidence="1">
    <location>
        <begin position="29"/>
        <end position="51"/>
    </location>
</feature>
<organism evidence="3 4">
    <name type="scientific">Azohydromonas caseinilytica</name>
    <dbReference type="NCBI Taxonomy" id="2728836"/>
    <lineage>
        <taxon>Bacteria</taxon>
        <taxon>Pseudomonadati</taxon>
        <taxon>Pseudomonadota</taxon>
        <taxon>Betaproteobacteria</taxon>
        <taxon>Burkholderiales</taxon>
        <taxon>Sphaerotilaceae</taxon>
        <taxon>Azohydromonas</taxon>
    </lineage>
</organism>
<keyword evidence="4" id="KW-1185">Reference proteome</keyword>
<sequence>MKPMGRVLSAGAIVAAAAAAALLWRSHEEAAPPEPAQPASEAASEPPSVAASAASSAAAAASLPDVGQGAEVPAAATPLAAADIGTALTDLIGRKAVLTFLQVDDFARRLVATVDNLGRTHAPSRLWPVNPTPGRFMVEAHEGDTAIAADNSLRYTPFVLLVETVDVARAVDLYVRLYPELQKSYEALGYPHGYFNDRLLQVIDQFLATPDAQQPIRVQLTEVKGPIPAEQPWTRYEFADPELEALSAGQKLLLRTGEVNARRLKAKLAEFRKELLRRMSPR</sequence>
<name>A0A848FK47_9BURK</name>
<evidence type="ECO:0000256" key="1">
    <source>
        <dbReference type="SAM" id="MobiDB-lite"/>
    </source>
</evidence>
<dbReference type="EMBL" id="JABBFW010000028">
    <property type="protein sequence ID" value="NML18171.1"/>
    <property type="molecule type" value="Genomic_DNA"/>
</dbReference>
<protein>
    <submittedName>
        <fullName evidence="3">DUF3014 domain-containing protein</fullName>
    </submittedName>
</protein>
<feature type="signal peptide" evidence="2">
    <location>
        <begin position="1"/>
        <end position="30"/>
    </location>
</feature>
<dbReference type="InterPro" id="IPR021382">
    <property type="entry name" value="DUF3014"/>
</dbReference>
<gene>
    <name evidence="3" type="ORF">HHL10_24700</name>
</gene>
<feature type="chain" id="PRO_5032425327" evidence="2">
    <location>
        <begin position="31"/>
        <end position="282"/>
    </location>
</feature>
<comment type="caution">
    <text evidence="3">The sequence shown here is derived from an EMBL/GenBank/DDBJ whole genome shotgun (WGS) entry which is preliminary data.</text>
</comment>
<evidence type="ECO:0000313" key="4">
    <source>
        <dbReference type="Proteomes" id="UP000574067"/>
    </source>
</evidence>